<evidence type="ECO:0000313" key="3">
    <source>
        <dbReference type="Proteomes" id="UP000886886"/>
    </source>
</evidence>
<dbReference type="InterPro" id="IPR024264">
    <property type="entry name" value="DUF3786"/>
</dbReference>
<sequence length="217" mass="25159">MQMEETNNYEKWCEQRREKFLKMDQEELKRRLPELKEEENRLTICHFGRKLGVHKEDGRILAMDDQDPVTCYERLNVYTLFGYVSSLAHYKDNWVRFDQLKNTSPFSKAFQEGVVEPFSRMFSGHVKELSYACEKLGGKKLTWSDAGYELKAFECIPVRFLFWDGDDEFPAQGNLLFDASATDFIHGESVVTIAAIGLDRIAKLAGVPMDRSAFPIF</sequence>
<reference evidence="2" key="2">
    <citation type="journal article" date="2021" name="PeerJ">
        <title>Extensive microbial diversity within the chicken gut microbiome revealed by metagenomics and culture.</title>
        <authorList>
            <person name="Gilroy R."/>
            <person name="Ravi A."/>
            <person name="Getino M."/>
            <person name="Pursley I."/>
            <person name="Horton D.L."/>
            <person name="Alikhan N.F."/>
            <person name="Baker D."/>
            <person name="Gharbi K."/>
            <person name="Hall N."/>
            <person name="Watson M."/>
            <person name="Adriaenssens E.M."/>
            <person name="Foster-Nyarko E."/>
            <person name="Jarju S."/>
            <person name="Secka A."/>
            <person name="Antonio M."/>
            <person name="Oren A."/>
            <person name="Chaudhuri R.R."/>
            <person name="La Ragione R."/>
            <person name="Hildebrand F."/>
            <person name="Pallen M.J."/>
        </authorList>
    </citation>
    <scope>NUCLEOTIDE SEQUENCE</scope>
    <source>
        <strain evidence="2">ChiSjej3B21-11622</strain>
    </source>
</reference>
<dbReference type="Pfam" id="PF12654">
    <property type="entry name" value="DUF3786"/>
    <property type="match status" value="1"/>
</dbReference>
<accession>A0A9D0ZTT4</accession>
<reference evidence="2" key="1">
    <citation type="submission" date="2020-10" db="EMBL/GenBank/DDBJ databases">
        <authorList>
            <person name="Gilroy R."/>
        </authorList>
    </citation>
    <scope>NUCLEOTIDE SEQUENCE</scope>
    <source>
        <strain evidence="2">ChiSjej3B21-11622</strain>
    </source>
</reference>
<evidence type="ECO:0000259" key="1">
    <source>
        <dbReference type="Pfam" id="PF12654"/>
    </source>
</evidence>
<gene>
    <name evidence="2" type="ORF">IAB26_04260</name>
</gene>
<dbReference type="EMBL" id="DVFT01000058">
    <property type="protein sequence ID" value="HIQ95756.1"/>
    <property type="molecule type" value="Genomic_DNA"/>
</dbReference>
<evidence type="ECO:0000313" key="2">
    <source>
        <dbReference type="EMBL" id="HIQ95756.1"/>
    </source>
</evidence>
<feature type="domain" description="DUF3786" evidence="1">
    <location>
        <begin position="36"/>
        <end position="195"/>
    </location>
</feature>
<proteinExistence type="predicted"/>
<protein>
    <submittedName>
        <fullName evidence="2">DUF3786 domain-containing protein</fullName>
    </submittedName>
</protein>
<dbReference type="Proteomes" id="UP000886886">
    <property type="component" value="Unassembled WGS sequence"/>
</dbReference>
<organism evidence="2 3">
    <name type="scientific">Candidatus Limivivens merdigallinarum</name>
    <dbReference type="NCBI Taxonomy" id="2840859"/>
    <lineage>
        <taxon>Bacteria</taxon>
        <taxon>Bacillati</taxon>
        <taxon>Bacillota</taxon>
        <taxon>Clostridia</taxon>
        <taxon>Lachnospirales</taxon>
        <taxon>Lachnospiraceae</taxon>
        <taxon>Lachnospiraceae incertae sedis</taxon>
        <taxon>Candidatus Limivivens</taxon>
    </lineage>
</organism>
<name>A0A9D0ZTT4_9FIRM</name>
<comment type="caution">
    <text evidence="2">The sequence shown here is derived from an EMBL/GenBank/DDBJ whole genome shotgun (WGS) entry which is preliminary data.</text>
</comment>
<dbReference type="AlphaFoldDB" id="A0A9D0ZTT4"/>